<name>A0A1V9YBV5_9STRA</name>
<evidence type="ECO:0000313" key="1">
    <source>
        <dbReference type="EMBL" id="OQR83233.1"/>
    </source>
</evidence>
<dbReference type="EMBL" id="JNBS01004457">
    <property type="protein sequence ID" value="OQR83233.1"/>
    <property type="molecule type" value="Genomic_DNA"/>
</dbReference>
<reference evidence="1 2" key="1">
    <citation type="journal article" date="2014" name="Genome Biol. Evol.">
        <title>The secreted proteins of Achlya hypogyna and Thraustotheca clavata identify the ancestral oomycete secretome and reveal gene acquisitions by horizontal gene transfer.</title>
        <authorList>
            <person name="Misner I."/>
            <person name="Blouin N."/>
            <person name="Leonard G."/>
            <person name="Richards T.A."/>
            <person name="Lane C.E."/>
        </authorList>
    </citation>
    <scope>NUCLEOTIDE SEQUENCE [LARGE SCALE GENOMIC DNA]</scope>
    <source>
        <strain evidence="1 2">ATCC 34112</strain>
    </source>
</reference>
<dbReference type="InterPro" id="IPR036259">
    <property type="entry name" value="MFS_trans_sf"/>
</dbReference>
<sequence>MVNKFFLRGLGFFNDAYDLSVINIVNVILKHQYGAKEYTADMKSNVSTAALIGAVL</sequence>
<gene>
    <name evidence="1" type="ORF">THRCLA_23170</name>
</gene>
<organism evidence="1 2">
    <name type="scientific">Thraustotheca clavata</name>
    <dbReference type="NCBI Taxonomy" id="74557"/>
    <lineage>
        <taxon>Eukaryota</taxon>
        <taxon>Sar</taxon>
        <taxon>Stramenopiles</taxon>
        <taxon>Oomycota</taxon>
        <taxon>Saprolegniomycetes</taxon>
        <taxon>Saprolegniales</taxon>
        <taxon>Achlyaceae</taxon>
        <taxon>Thraustotheca</taxon>
    </lineage>
</organism>
<keyword evidence="2" id="KW-1185">Reference proteome</keyword>
<protein>
    <submittedName>
        <fullName evidence="1">Uncharacterized protein</fullName>
    </submittedName>
</protein>
<evidence type="ECO:0000313" key="2">
    <source>
        <dbReference type="Proteomes" id="UP000243217"/>
    </source>
</evidence>
<proteinExistence type="predicted"/>
<dbReference type="OrthoDB" id="433512at2759"/>
<dbReference type="Proteomes" id="UP000243217">
    <property type="component" value="Unassembled WGS sequence"/>
</dbReference>
<comment type="caution">
    <text evidence="1">The sequence shown here is derived from an EMBL/GenBank/DDBJ whole genome shotgun (WGS) entry which is preliminary data.</text>
</comment>
<dbReference type="Gene3D" id="1.20.1250.20">
    <property type="entry name" value="MFS general substrate transporter like domains"/>
    <property type="match status" value="1"/>
</dbReference>
<dbReference type="AlphaFoldDB" id="A0A1V9YBV5"/>
<accession>A0A1V9YBV5</accession>
<feature type="non-terminal residue" evidence="1">
    <location>
        <position position="56"/>
    </location>
</feature>